<protein>
    <recommendedName>
        <fullName evidence="4">HhH-GPD domain-containing protein</fullName>
    </recommendedName>
</protein>
<proteinExistence type="predicted"/>
<dbReference type="GeneID" id="30172631"/>
<dbReference type="GO" id="GO:0003824">
    <property type="term" value="F:catalytic activity"/>
    <property type="evidence" value="ECO:0007669"/>
    <property type="project" value="InterPro"/>
</dbReference>
<keyword evidence="2" id="KW-0539">Nucleus</keyword>
<evidence type="ECO:0000256" key="1">
    <source>
        <dbReference type="ARBA" id="ARBA00004123"/>
    </source>
</evidence>
<evidence type="ECO:0000256" key="2">
    <source>
        <dbReference type="ARBA" id="ARBA00023242"/>
    </source>
</evidence>
<feature type="domain" description="HhH-GPD" evidence="4">
    <location>
        <begin position="275"/>
        <end position="352"/>
    </location>
</feature>
<keyword evidence="6" id="KW-1185">Reference proteome</keyword>
<dbReference type="Pfam" id="PF00730">
    <property type="entry name" value="HhH-GPD"/>
    <property type="match status" value="1"/>
</dbReference>
<organism evidence="5 6">
    <name type="scientific">Kwoniella pini CBS 10737</name>
    <dbReference type="NCBI Taxonomy" id="1296096"/>
    <lineage>
        <taxon>Eukaryota</taxon>
        <taxon>Fungi</taxon>
        <taxon>Dikarya</taxon>
        <taxon>Basidiomycota</taxon>
        <taxon>Agaricomycotina</taxon>
        <taxon>Tremellomycetes</taxon>
        <taxon>Tremellales</taxon>
        <taxon>Cryptococcaceae</taxon>
        <taxon>Kwoniella</taxon>
    </lineage>
</organism>
<reference evidence="5" key="1">
    <citation type="submission" date="2013-07" db="EMBL/GenBank/DDBJ databases">
        <authorList>
            <consortium name="The Broad Institute Genome Sequencing Platform"/>
            <person name="Cuomo C."/>
            <person name="Litvintseva A."/>
            <person name="Chen Y."/>
            <person name="Heitman J."/>
            <person name="Sun S."/>
            <person name="Springer D."/>
            <person name="Dromer F."/>
            <person name="Young S.K."/>
            <person name="Zeng Q."/>
            <person name="Gargeya S."/>
            <person name="Fitzgerald M."/>
            <person name="Abouelleil A."/>
            <person name="Alvarado L."/>
            <person name="Berlin A.M."/>
            <person name="Chapman S.B."/>
            <person name="Dewar J."/>
            <person name="Goldberg J."/>
            <person name="Griggs A."/>
            <person name="Gujja S."/>
            <person name="Hansen M."/>
            <person name="Howarth C."/>
            <person name="Imamovic A."/>
            <person name="Larimer J."/>
            <person name="McCowan C."/>
            <person name="Murphy C."/>
            <person name="Pearson M."/>
            <person name="Priest M."/>
            <person name="Roberts A."/>
            <person name="Saif S."/>
            <person name="Shea T."/>
            <person name="Sykes S."/>
            <person name="Wortman J."/>
            <person name="Nusbaum C."/>
            <person name="Birren B."/>
        </authorList>
    </citation>
    <scope>NUCLEOTIDE SEQUENCE</scope>
    <source>
        <strain evidence="5">CBS 10737</strain>
    </source>
</reference>
<evidence type="ECO:0000256" key="3">
    <source>
        <dbReference type="SAM" id="Coils"/>
    </source>
</evidence>
<dbReference type="Proteomes" id="UP000094020">
    <property type="component" value="Chromosome 5"/>
</dbReference>
<dbReference type="EMBL" id="CP144523">
    <property type="protein sequence ID" value="WWC70213.1"/>
    <property type="molecule type" value="Genomic_DNA"/>
</dbReference>
<gene>
    <name evidence="5" type="ORF">I206_104163</name>
</gene>
<sequence>MLRALNLLGQCKYEYLRFDTFPSNVDEQENIFQPQTSSKIKSSIDFSSFSNSSSLLEEFSDSSSSSSNSKSIKSYDFKRNNIENFINISPYFRKINDNMKTRNQIQNERKTLNKDEEINLINHSPKIPTSIIVNDKLELKKEKKKRKVEKEVCNENQNKLPTLENLSKSKKRKRKEVEVLIEIPIKRKIKTNIKDNIEKTFKNDEDEEKVKKKVKRKKKKEVKINLIEDYDLLNSKKKEEKEIIGKSEKGIIENIGKIHLIQEKLRFDPWKLLIATCLLNKTSGRAALPILEILLKKYPTPKDLSEASITDLSNLLYPLGLFNQRSSTLIKFSSQYLNYNWPLYNPFYNNSNSNSNSINQPLLTRNIKRINNDKPIPENLDVKIFYGSGIYASDSFRIFSNLNLGKGAPENEIKWLKKGERSKKRMKNDWNGSIDELGEYMSDEDELQQLQQEEEEWRKVIPLDKELRRYLIWRWGIEGIIYDIHTGPRIVRERDKKRLKYLLKD</sequence>
<dbReference type="InterPro" id="IPR011257">
    <property type="entry name" value="DNA_glycosylase"/>
</dbReference>
<dbReference type="PANTHER" id="PTHR15074">
    <property type="entry name" value="METHYL-CPG-BINDING PROTEIN"/>
    <property type="match status" value="1"/>
</dbReference>
<dbReference type="GO" id="GO:0003677">
    <property type="term" value="F:DNA binding"/>
    <property type="evidence" value="ECO:0007669"/>
    <property type="project" value="InterPro"/>
</dbReference>
<dbReference type="Gene3D" id="1.10.340.30">
    <property type="entry name" value="Hypothetical protein, domain 2"/>
    <property type="match status" value="1"/>
</dbReference>
<dbReference type="SUPFAM" id="SSF48150">
    <property type="entry name" value="DNA-glycosylase"/>
    <property type="match status" value="1"/>
</dbReference>
<dbReference type="InterPro" id="IPR045138">
    <property type="entry name" value="MeCP2/MBD4"/>
</dbReference>
<evidence type="ECO:0000259" key="4">
    <source>
        <dbReference type="Pfam" id="PF00730"/>
    </source>
</evidence>
<reference evidence="5" key="2">
    <citation type="submission" date="2024-02" db="EMBL/GenBank/DDBJ databases">
        <title>Comparative genomics of Cryptococcus and Kwoniella reveals pathogenesis evolution and contrasting modes of karyotype evolution via chromosome fusion or intercentromeric recombination.</title>
        <authorList>
            <person name="Coelho M.A."/>
            <person name="David-Palma M."/>
            <person name="Shea T."/>
            <person name="Bowers K."/>
            <person name="McGinley-Smith S."/>
            <person name="Mohammad A.W."/>
            <person name="Gnirke A."/>
            <person name="Yurkov A.M."/>
            <person name="Nowrousian M."/>
            <person name="Sun S."/>
            <person name="Cuomo C.A."/>
            <person name="Heitman J."/>
        </authorList>
    </citation>
    <scope>NUCLEOTIDE SEQUENCE</scope>
    <source>
        <strain evidence="5">CBS 10737</strain>
    </source>
</reference>
<dbReference type="InterPro" id="IPR003265">
    <property type="entry name" value="HhH-GPD_domain"/>
</dbReference>
<dbReference type="PANTHER" id="PTHR15074:SF0">
    <property type="entry name" value="METHYL-CPG-BINDING DOMAIN PROTEIN 4-LIKE PROTEIN"/>
    <property type="match status" value="1"/>
</dbReference>
<name>A0AAJ8L601_9TREE</name>
<feature type="coiled-coil region" evidence="3">
    <location>
        <begin position="134"/>
        <end position="183"/>
    </location>
</feature>
<accession>A0AAJ8L601</accession>
<dbReference type="GO" id="GO:0005634">
    <property type="term" value="C:nucleus"/>
    <property type="evidence" value="ECO:0007669"/>
    <property type="project" value="UniProtKB-SubCell"/>
</dbReference>
<keyword evidence="3" id="KW-0175">Coiled coil</keyword>
<dbReference type="KEGG" id="kpin:30172631"/>
<dbReference type="RefSeq" id="XP_019010957.2">
    <property type="nucleotide sequence ID" value="XM_019155999.2"/>
</dbReference>
<comment type="subcellular location">
    <subcellularLocation>
        <location evidence="1">Nucleus</location>
    </subcellularLocation>
</comment>
<evidence type="ECO:0000313" key="6">
    <source>
        <dbReference type="Proteomes" id="UP000094020"/>
    </source>
</evidence>
<dbReference type="AlphaFoldDB" id="A0AAJ8L601"/>
<dbReference type="GO" id="GO:0006285">
    <property type="term" value="P:base-excision repair, AP site formation"/>
    <property type="evidence" value="ECO:0007669"/>
    <property type="project" value="UniProtKB-ARBA"/>
</dbReference>
<evidence type="ECO:0000313" key="5">
    <source>
        <dbReference type="EMBL" id="WWC70213.1"/>
    </source>
</evidence>